<keyword evidence="4 6" id="KW-1133">Transmembrane helix</keyword>
<evidence type="ECO:0000256" key="5">
    <source>
        <dbReference type="ARBA" id="ARBA00023136"/>
    </source>
</evidence>
<evidence type="ECO:0000313" key="8">
    <source>
        <dbReference type="Proteomes" id="UP000287447"/>
    </source>
</evidence>
<dbReference type="GO" id="GO:0015035">
    <property type="term" value="F:protein-disulfide reductase activity"/>
    <property type="evidence" value="ECO:0007669"/>
    <property type="project" value="InterPro"/>
</dbReference>
<feature type="transmembrane region" description="Helical" evidence="6">
    <location>
        <begin position="116"/>
        <end position="144"/>
    </location>
</feature>
<dbReference type="AlphaFoldDB" id="A0A3S2Z8D8"/>
<dbReference type="GO" id="GO:0006457">
    <property type="term" value="P:protein folding"/>
    <property type="evidence" value="ECO:0007669"/>
    <property type="project" value="InterPro"/>
</dbReference>
<organism evidence="7 8">
    <name type="scientific">Hwanghaeella grinnelliae</name>
    <dbReference type="NCBI Taxonomy" id="2500179"/>
    <lineage>
        <taxon>Bacteria</taxon>
        <taxon>Pseudomonadati</taxon>
        <taxon>Pseudomonadota</taxon>
        <taxon>Alphaproteobacteria</taxon>
        <taxon>Rhodospirillales</taxon>
        <taxon>Rhodospirillaceae</taxon>
        <taxon>Hwanghaeella</taxon>
    </lineage>
</organism>
<dbReference type="Pfam" id="PF02600">
    <property type="entry name" value="DsbB"/>
    <property type="match status" value="1"/>
</dbReference>
<keyword evidence="5 6" id="KW-0472">Membrane</keyword>
<proteinExistence type="predicted"/>
<evidence type="ECO:0000313" key="7">
    <source>
        <dbReference type="EMBL" id="RVU36967.1"/>
    </source>
</evidence>
<dbReference type="InterPro" id="IPR024199">
    <property type="entry name" value="Uncharacterised_DsbB"/>
</dbReference>
<keyword evidence="2" id="KW-1003">Cell membrane</keyword>
<dbReference type="InterPro" id="IPR050183">
    <property type="entry name" value="DsbB"/>
</dbReference>
<evidence type="ECO:0000256" key="3">
    <source>
        <dbReference type="ARBA" id="ARBA00022692"/>
    </source>
</evidence>
<comment type="subcellular location">
    <subcellularLocation>
        <location evidence="1">Cell membrane</location>
        <topology evidence="1">Multi-pass membrane protein</topology>
    </subcellularLocation>
</comment>
<evidence type="ECO:0000256" key="1">
    <source>
        <dbReference type="ARBA" id="ARBA00004651"/>
    </source>
</evidence>
<feature type="transmembrane region" description="Helical" evidence="6">
    <location>
        <begin position="31"/>
        <end position="46"/>
    </location>
</feature>
<evidence type="ECO:0000256" key="4">
    <source>
        <dbReference type="ARBA" id="ARBA00022989"/>
    </source>
</evidence>
<dbReference type="OrthoDB" id="9808637at2"/>
<protein>
    <submittedName>
        <fullName evidence="7">Disulfide bond formation protein B</fullName>
    </submittedName>
</protein>
<keyword evidence="3 6" id="KW-0812">Transmembrane</keyword>
<dbReference type="PANTHER" id="PTHR36570:SF3">
    <property type="entry name" value="DISULFIDE BOND FORMATION PROTEIN B"/>
    <property type="match status" value="1"/>
</dbReference>
<dbReference type="PIRSF" id="PIRSF033913">
    <property type="entry name" value="S-S_format_DsbB"/>
    <property type="match status" value="1"/>
</dbReference>
<dbReference type="Proteomes" id="UP000287447">
    <property type="component" value="Unassembled WGS sequence"/>
</dbReference>
<gene>
    <name evidence="7" type="ORF">EOI86_15830</name>
</gene>
<dbReference type="Gene3D" id="1.20.1550.10">
    <property type="entry name" value="DsbB-like"/>
    <property type="match status" value="1"/>
</dbReference>
<reference evidence="8" key="1">
    <citation type="submission" date="2019-01" db="EMBL/GenBank/DDBJ databases">
        <title>Gri0909 isolated from a small marine red alga.</title>
        <authorList>
            <person name="Kim J."/>
            <person name="Jeong S.E."/>
            <person name="Jeon C.O."/>
        </authorList>
    </citation>
    <scope>NUCLEOTIDE SEQUENCE [LARGE SCALE GENOMIC DNA]</scope>
    <source>
        <strain evidence="8">Gri0909</strain>
    </source>
</reference>
<comment type="caution">
    <text evidence="7">The sequence shown here is derived from an EMBL/GenBank/DDBJ whole genome shotgun (WGS) entry which is preliminary data.</text>
</comment>
<dbReference type="PANTHER" id="PTHR36570">
    <property type="entry name" value="DISULFIDE BOND FORMATION PROTEIN B"/>
    <property type="match status" value="1"/>
</dbReference>
<dbReference type="EMBL" id="SADE01000002">
    <property type="protein sequence ID" value="RVU36967.1"/>
    <property type="molecule type" value="Genomic_DNA"/>
</dbReference>
<name>A0A3S2Z8D8_9PROT</name>
<feature type="transmembrane region" description="Helical" evidence="6">
    <location>
        <begin position="53"/>
        <end position="75"/>
    </location>
</feature>
<keyword evidence="8" id="KW-1185">Reference proteome</keyword>
<dbReference type="InterPro" id="IPR003752">
    <property type="entry name" value="DiS_bond_form_DsbB/BdbC"/>
</dbReference>
<dbReference type="InterPro" id="IPR023380">
    <property type="entry name" value="DsbB-like_sf"/>
</dbReference>
<evidence type="ECO:0000256" key="6">
    <source>
        <dbReference type="SAM" id="Phobius"/>
    </source>
</evidence>
<sequence>MIFIVGVLGTAYFFEHVLDIHPCALCQYQRLAWWIALGVAGVTFYLRRKTTLLLTGLTLTIVVILAGAATAGYHVGVEQKWWEGPTSCTSGGLNDLDINALKDAIMSAPVIRCDEVAWSLFGISMAGYNLVLALGAATAIGLLIRKAMR</sequence>
<dbReference type="GO" id="GO:0005886">
    <property type="term" value="C:plasma membrane"/>
    <property type="evidence" value="ECO:0007669"/>
    <property type="project" value="UniProtKB-SubCell"/>
</dbReference>
<evidence type="ECO:0000256" key="2">
    <source>
        <dbReference type="ARBA" id="ARBA00022475"/>
    </source>
</evidence>
<accession>A0A3S2Z8D8</accession>
<dbReference type="SUPFAM" id="SSF158442">
    <property type="entry name" value="DsbB-like"/>
    <property type="match status" value="1"/>
</dbReference>